<dbReference type="EnsemblPlants" id="KQK14159">
    <property type="protein sequence ID" value="KQK14159"/>
    <property type="gene ID" value="BRADI_1g14575v3"/>
</dbReference>
<dbReference type="EMBL" id="CM000880">
    <property type="protein sequence ID" value="KQK14159.1"/>
    <property type="molecule type" value="Genomic_DNA"/>
</dbReference>
<evidence type="ECO:0000256" key="1">
    <source>
        <dbReference type="SAM" id="MobiDB-lite"/>
    </source>
</evidence>
<dbReference type="STRING" id="15368.A0A0Q3GTE1"/>
<dbReference type="InParanoid" id="A0A0Q3GTE1"/>
<dbReference type="PANTHER" id="PTHR33075:SF7">
    <property type="entry name" value="OS02G0303350 PROTEIN"/>
    <property type="match status" value="1"/>
</dbReference>
<dbReference type="AlphaFoldDB" id="A0A0Q3GTE1"/>
<dbReference type="InterPro" id="IPR056018">
    <property type="entry name" value="DUF7597"/>
</dbReference>
<dbReference type="Gramene" id="KQK14159">
    <property type="protein sequence ID" value="KQK14159"/>
    <property type="gene ID" value="BRADI_1g14575v3"/>
</dbReference>
<evidence type="ECO:0000313" key="4">
    <source>
        <dbReference type="EMBL" id="KQK14159.1"/>
    </source>
</evidence>
<evidence type="ECO:0000313" key="5">
    <source>
        <dbReference type="EnsemblPlants" id="KQK14159"/>
    </source>
</evidence>
<proteinExistence type="predicted"/>
<keyword evidence="2" id="KW-0472">Membrane</keyword>
<dbReference type="FunCoup" id="A0A0Q3GTE1">
    <property type="interactions" value="324"/>
</dbReference>
<feature type="region of interest" description="Disordered" evidence="1">
    <location>
        <begin position="663"/>
        <end position="693"/>
    </location>
</feature>
<keyword evidence="2" id="KW-1133">Transmembrane helix</keyword>
<sequence length="693" mass="77596">MVASFGRCKYRLSDISVANLLNACLGGVPEEFRVINLRDRTFRFSVTSRFIGFHIAKLLSFTCSAFVVFFHLWGFGGPNYVREFEDWCLEERNSWTTPKPDAKIIGTDVLTGTNQVLIGRKSVFQRLESPLMSPCSPLVISPKPPPSATTARASPAMANFPVNSARFIHGLYDVIDVAGRPQQSRFHLSSRTVDKNEDLAIATIESPLPLDEPFLNIEDAIEKCPLGDAYVRLMSASIRDWLVLHSPHQHNNQLICFCEHNKGINWRAFNFNQEVWLMLLAFPFDNWTYENISYAVADWGRLVHWDKAASTLARVIIKVKIADLSHIPFSIVVTNGEDMQGESWIVPVFIVSQRLLDGQPQDDDLPPPNGATPHPLPTLDSPQICIMCLCKADNAQMVEHAVALAPQIHIFDVDAVDNHMQADNAQMLADLDDLNDDSEVTLSLSLNAPAISSEGFTSVNLHNHQANQNVIVGRVEIPEFSHSPDVFTCLQGPHLTYPQMEKLHISGEGPWINFFTAMLMSPEEFEWARKVLRSNMCQAFSAGQECFRAFSIPERCLADTPISCKLPNRVTANCQGFTTPQAYKHLALSNKPHASASTLRVRKARKPPNVVTEVRRSPRLSKKQVRFKHKSCIDRDCLTCSAIPPKVSKKIVRSVGERFGLVTEEDSHTDESIPNNLALPNDKAAPKKKKQRK</sequence>
<reference evidence="5" key="3">
    <citation type="submission" date="2018-08" db="UniProtKB">
        <authorList>
            <consortium name="EnsemblPlants"/>
        </authorList>
    </citation>
    <scope>IDENTIFICATION</scope>
    <source>
        <strain evidence="5">cv. Bd21</strain>
    </source>
</reference>
<name>A0A0Q3GTE1_BRADI</name>
<keyword evidence="6" id="KW-1185">Reference proteome</keyword>
<dbReference type="PANTHER" id="PTHR33075">
    <property type="entry name" value="OS02G0499800 PROTEIN"/>
    <property type="match status" value="1"/>
</dbReference>
<dbReference type="OrthoDB" id="712243at2759"/>
<evidence type="ECO:0000259" key="3">
    <source>
        <dbReference type="Pfam" id="PF24530"/>
    </source>
</evidence>
<feature type="domain" description="DUF7597" evidence="3">
    <location>
        <begin position="178"/>
        <end position="268"/>
    </location>
</feature>
<feature type="transmembrane region" description="Helical" evidence="2">
    <location>
        <begin position="50"/>
        <end position="73"/>
    </location>
</feature>
<evidence type="ECO:0000313" key="6">
    <source>
        <dbReference type="Proteomes" id="UP000008810"/>
    </source>
</evidence>
<protein>
    <recommendedName>
        <fullName evidence="3">DUF7597 domain-containing protein</fullName>
    </recommendedName>
</protein>
<dbReference type="Proteomes" id="UP000008810">
    <property type="component" value="Chromosome 1"/>
</dbReference>
<dbReference type="Pfam" id="PF24530">
    <property type="entry name" value="DUF7597"/>
    <property type="match status" value="1"/>
</dbReference>
<organism evidence="4">
    <name type="scientific">Brachypodium distachyon</name>
    <name type="common">Purple false brome</name>
    <name type="synonym">Trachynia distachya</name>
    <dbReference type="NCBI Taxonomy" id="15368"/>
    <lineage>
        <taxon>Eukaryota</taxon>
        <taxon>Viridiplantae</taxon>
        <taxon>Streptophyta</taxon>
        <taxon>Embryophyta</taxon>
        <taxon>Tracheophyta</taxon>
        <taxon>Spermatophyta</taxon>
        <taxon>Magnoliopsida</taxon>
        <taxon>Liliopsida</taxon>
        <taxon>Poales</taxon>
        <taxon>Poaceae</taxon>
        <taxon>BOP clade</taxon>
        <taxon>Pooideae</taxon>
        <taxon>Stipodae</taxon>
        <taxon>Brachypodieae</taxon>
        <taxon>Brachypodium</taxon>
    </lineage>
</organism>
<evidence type="ECO:0000256" key="2">
    <source>
        <dbReference type="SAM" id="Phobius"/>
    </source>
</evidence>
<keyword evidence="2" id="KW-0812">Transmembrane</keyword>
<reference evidence="4 5" key="1">
    <citation type="journal article" date="2010" name="Nature">
        <title>Genome sequencing and analysis of the model grass Brachypodium distachyon.</title>
        <authorList>
            <consortium name="International Brachypodium Initiative"/>
        </authorList>
    </citation>
    <scope>NUCLEOTIDE SEQUENCE [LARGE SCALE GENOMIC DNA]</scope>
    <source>
        <strain evidence="4 5">Bd21</strain>
    </source>
</reference>
<reference evidence="4" key="2">
    <citation type="submission" date="2017-06" db="EMBL/GenBank/DDBJ databases">
        <title>WGS assembly of Brachypodium distachyon.</title>
        <authorList>
            <consortium name="The International Brachypodium Initiative"/>
            <person name="Lucas S."/>
            <person name="Harmon-Smith M."/>
            <person name="Lail K."/>
            <person name="Tice H."/>
            <person name="Grimwood J."/>
            <person name="Bruce D."/>
            <person name="Barry K."/>
            <person name="Shu S."/>
            <person name="Lindquist E."/>
            <person name="Wang M."/>
            <person name="Pitluck S."/>
            <person name="Vogel J.P."/>
            <person name="Garvin D.F."/>
            <person name="Mockler T.C."/>
            <person name="Schmutz J."/>
            <person name="Rokhsar D."/>
            <person name="Bevan M.W."/>
        </authorList>
    </citation>
    <scope>NUCLEOTIDE SEQUENCE</scope>
    <source>
        <strain evidence="4">Bd21</strain>
    </source>
</reference>
<accession>A0A0Q3GTE1</accession>
<gene>
    <name evidence="4" type="ORF">BRADI_1g14575v3</name>
</gene>